<dbReference type="GO" id="GO:0005975">
    <property type="term" value="P:carbohydrate metabolic process"/>
    <property type="evidence" value="ECO:0007669"/>
    <property type="project" value="InterPro"/>
</dbReference>
<proteinExistence type="inferred from homology"/>
<feature type="compositionally biased region" description="Low complexity" evidence="4">
    <location>
        <begin position="70"/>
        <end position="84"/>
    </location>
</feature>
<evidence type="ECO:0000256" key="1">
    <source>
        <dbReference type="ARBA" id="ARBA00005336"/>
    </source>
</evidence>
<accession>A0AAU7B0V9</accession>
<evidence type="ECO:0000256" key="2">
    <source>
        <dbReference type="ARBA" id="ARBA00022801"/>
    </source>
</evidence>
<dbReference type="InterPro" id="IPR001764">
    <property type="entry name" value="Glyco_hydro_3_N"/>
</dbReference>
<name>A0AAU7B0V9_9ACTN</name>
<evidence type="ECO:0000256" key="3">
    <source>
        <dbReference type="ARBA" id="ARBA00023295"/>
    </source>
</evidence>
<dbReference type="EC" id="3.2.1.52" evidence="6"/>
<dbReference type="GO" id="GO:0004563">
    <property type="term" value="F:beta-N-acetylhexosaminidase activity"/>
    <property type="evidence" value="ECO:0007669"/>
    <property type="project" value="UniProtKB-EC"/>
</dbReference>
<dbReference type="PANTHER" id="PTHR30480">
    <property type="entry name" value="BETA-HEXOSAMINIDASE-RELATED"/>
    <property type="match status" value="1"/>
</dbReference>
<keyword evidence="2 6" id="KW-0378">Hydrolase</keyword>
<protein>
    <submittedName>
        <fullName evidence="6">Beta-hexosaminidase</fullName>
        <ecNumber evidence="6">3.2.1.52</ecNumber>
    </submittedName>
</protein>
<dbReference type="KEGG" id="parq:DSM112329_04401"/>
<sequence>MVPHVRRRVAALALLLLVTVGIIGVAIVGTGSGDDTPDVPEGGSSFAVGDRKTENLSLLDALAPLLAAGTPTATSGATPTGGSAKQPERPRSAGAPVTAQEVAQLFMVGFRGRGPDNAFFDRLALRRWGAVILDGSNYADELQFTALASQAVSTLQGAGSAAPLVVADQGGGDDNTLPGVGPAAQPSIGSRAEGRAEALRAGRQLRRLGVRMVVAPSADIGHVGAAWDGRAFSDDVAAVRRRAGGAVRGWRTAGLAPAVGHFPGEGGASQDPADGPATVGFSLPELKGGDLKAFGNGLLPLAPALVVSNALYAAYDGVTPATLLPEVPALARRMGFRGVVVSGNLAVTVLATGGTIADAAVDALKAGCDLLWIPGDAGDQEAAYRAVVRAVRTGAIPRKRVRSALAHVTALKRKYAAAGT</sequence>
<dbReference type="Pfam" id="PF00933">
    <property type="entry name" value="Glyco_hydro_3"/>
    <property type="match status" value="1"/>
</dbReference>
<feature type="domain" description="Glycoside hydrolase family 3 N-terminal" evidence="5">
    <location>
        <begin position="100"/>
        <end position="410"/>
    </location>
</feature>
<dbReference type="Gene3D" id="3.20.20.300">
    <property type="entry name" value="Glycoside hydrolase, family 3, N-terminal domain"/>
    <property type="match status" value="1"/>
</dbReference>
<dbReference type="GO" id="GO:0009254">
    <property type="term" value="P:peptidoglycan turnover"/>
    <property type="evidence" value="ECO:0007669"/>
    <property type="project" value="TreeGrafter"/>
</dbReference>
<dbReference type="InterPro" id="IPR036962">
    <property type="entry name" value="Glyco_hydro_3_N_sf"/>
</dbReference>
<dbReference type="AlphaFoldDB" id="A0AAU7B0V9"/>
<evidence type="ECO:0000259" key="5">
    <source>
        <dbReference type="Pfam" id="PF00933"/>
    </source>
</evidence>
<dbReference type="PANTHER" id="PTHR30480:SF16">
    <property type="entry name" value="GLYCOSIDE HYDROLASE FAMILY 3 DOMAIN PROTEIN"/>
    <property type="match status" value="1"/>
</dbReference>
<gene>
    <name evidence="6" type="primary">nagZ_1</name>
    <name evidence="6" type="ORF">DSM112329_04401</name>
</gene>
<keyword evidence="3 6" id="KW-0326">Glycosidase</keyword>
<dbReference type="InterPro" id="IPR017853">
    <property type="entry name" value="GH"/>
</dbReference>
<evidence type="ECO:0000256" key="4">
    <source>
        <dbReference type="SAM" id="MobiDB-lite"/>
    </source>
</evidence>
<comment type="similarity">
    <text evidence="1">Belongs to the glycosyl hydrolase 3 family.</text>
</comment>
<dbReference type="RefSeq" id="WP_354698711.1">
    <property type="nucleotide sequence ID" value="NZ_CP114014.1"/>
</dbReference>
<dbReference type="SUPFAM" id="SSF51445">
    <property type="entry name" value="(Trans)glycosidases"/>
    <property type="match status" value="1"/>
</dbReference>
<feature type="region of interest" description="Disordered" evidence="4">
    <location>
        <begin position="70"/>
        <end position="96"/>
    </location>
</feature>
<dbReference type="InterPro" id="IPR050226">
    <property type="entry name" value="NagZ_Beta-hexosaminidase"/>
</dbReference>
<organism evidence="6">
    <name type="scientific">Paraconexibacter sp. AEG42_29</name>
    <dbReference type="NCBI Taxonomy" id="2997339"/>
    <lineage>
        <taxon>Bacteria</taxon>
        <taxon>Bacillati</taxon>
        <taxon>Actinomycetota</taxon>
        <taxon>Thermoleophilia</taxon>
        <taxon>Solirubrobacterales</taxon>
        <taxon>Paraconexibacteraceae</taxon>
        <taxon>Paraconexibacter</taxon>
    </lineage>
</organism>
<dbReference type="EMBL" id="CP114014">
    <property type="protein sequence ID" value="XAY07518.1"/>
    <property type="molecule type" value="Genomic_DNA"/>
</dbReference>
<reference evidence="6" key="1">
    <citation type="submission" date="2022-12" db="EMBL/GenBank/DDBJ databases">
        <title>Paraconexibacter alkalitolerans sp. nov. and Baekduia alba sp. nov., isolated from soil and emended description of the genera Paraconexibacter (Chun et al., 2020) and Baekduia (An et al., 2020).</title>
        <authorList>
            <person name="Vieira S."/>
            <person name="Huber K.J."/>
            <person name="Geppert A."/>
            <person name="Wolf J."/>
            <person name="Neumann-Schaal M."/>
            <person name="Muesken M."/>
            <person name="Overmann J."/>
        </authorList>
    </citation>
    <scope>NUCLEOTIDE SEQUENCE</scope>
    <source>
        <strain evidence="6">AEG42_29</strain>
    </source>
</reference>
<evidence type="ECO:0000313" key="6">
    <source>
        <dbReference type="EMBL" id="XAY07518.1"/>
    </source>
</evidence>